<proteinExistence type="predicted"/>
<evidence type="ECO:0000313" key="2">
    <source>
        <dbReference type="EMBL" id="OEL35563.1"/>
    </source>
</evidence>
<organism evidence="2 3">
    <name type="scientific">Dichanthelium oligosanthes</name>
    <dbReference type="NCBI Taxonomy" id="888268"/>
    <lineage>
        <taxon>Eukaryota</taxon>
        <taxon>Viridiplantae</taxon>
        <taxon>Streptophyta</taxon>
        <taxon>Embryophyta</taxon>
        <taxon>Tracheophyta</taxon>
        <taxon>Spermatophyta</taxon>
        <taxon>Magnoliopsida</taxon>
        <taxon>Liliopsida</taxon>
        <taxon>Poales</taxon>
        <taxon>Poaceae</taxon>
        <taxon>PACMAD clade</taxon>
        <taxon>Panicoideae</taxon>
        <taxon>Panicodae</taxon>
        <taxon>Paniceae</taxon>
        <taxon>Dichantheliinae</taxon>
        <taxon>Dichanthelium</taxon>
    </lineage>
</organism>
<name>A0A1E5WDS7_9POAL</name>
<comment type="caution">
    <text evidence="2">The sequence shown here is derived from an EMBL/GenBank/DDBJ whole genome shotgun (WGS) entry which is preliminary data.</text>
</comment>
<sequence length="285" mass="32035">MTEFDLHLNRSSDPGEGWVTRRLSVEDPVGDALVSAPCAVADVMLYHETGKTITVGGERGTVAWVDLWRGVILCDVLDDHPVLRDVPLPVPARGNWDRLLRECNPNYLRDVTVSRDKGSIKYDEMEIRPPREVKTTPDSYLEWVRGGSRGATRVIRGGWKATTWSMAIPVGSWEDWRRDCEVDVNDLTVDDASKQWISDEALSNLQGSDTKEILGRLSVAYPTMSMDDDSVYLFSNGDKLELVVAVDVRKKTLRGVAELDRQKSFVFMPSYCSSEISSYLKKTSE</sequence>
<keyword evidence="3" id="KW-1185">Reference proteome</keyword>
<dbReference type="PANTHER" id="PTHR33074:SF113">
    <property type="entry name" value="DUF1618 DOMAIN-CONTAINING PROTEIN"/>
    <property type="match status" value="1"/>
</dbReference>
<dbReference type="InterPro" id="IPR011676">
    <property type="entry name" value="DUF1618"/>
</dbReference>
<dbReference type="Proteomes" id="UP000095767">
    <property type="component" value="Unassembled WGS sequence"/>
</dbReference>
<dbReference type="EMBL" id="LWDX02011737">
    <property type="protein sequence ID" value="OEL35563.1"/>
    <property type="molecule type" value="Genomic_DNA"/>
</dbReference>
<dbReference type="Pfam" id="PF07762">
    <property type="entry name" value="DUF1618"/>
    <property type="match status" value="1"/>
</dbReference>
<dbReference type="PANTHER" id="PTHR33074">
    <property type="entry name" value="EXPRESSED PROTEIN-RELATED"/>
    <property type="match status" value="1"/>
</dbReference>
<evidence type="ECO:0000313" key="3">
    <source>
        <dbReference type="Proteomes" id="UP000095767"/>
    </source>
</evidence>
<reference evidence="2 3" key="1">
    <citation type="submission" date="2016-09" db="EMBL/GenBank/DDBJ databases">
        <title>The draft genome of Dichanthelium oligosanthes: A C3 panicoid grass species.</title>
        <authorList>
            <person name="Studer A.J."/>
            <person name="Schnable J.C."/>
            <person name="Brutnell T.P."/>
        </authorList>
    </citation>
    <scope>NUCLEOTIDE SEQUENCE [LARGE SCALE GENOMIC DNA]</scope>
    <source>
        <strain evidence="3">cv. Kellogg 1175</strain>
        <tissue evidence="2">Leaf</tissue>
    </source>
</reference>
<dbReference type="AlphaFoldDB" id="A0A1E5WDS7"/>
<evidence type="ECO:0000259" key="1">
    <source>
        <dbReference type="Pfam" id="PF07762"/>
    </source>
</evidence>
<gene>
    <name evidence="2" type="ORF">BAE44_0003414</name>
</gene>
<accession>A0A1E5WDS7</accession>
<feature type="domain" description="DUF1618" evidence="1">
    <location>
        <begin position="64"/>
        <end position="232"/>
    </location>
</feature>
<protein>
    <recommendedName>
        <fullName evidence="1">DUF1618 domain-containing protein</fullName>
    </recommendedName>
</protein>
<dbReference type="OrthoDB" id="665770at2759"/>